<feature type="transmembrane region" description="Helical" evidence="7">
    <location>
        <begin position="145"/>
        <end position="163"/>
    </location>
</feature>
<feature type="transmembrane region" description="Helical" evidence="7">
    <location>
        <begin position="327"/>
        <end position="346"/>
    </location>
</feature>
<dbReference type="InterPro" id="IPR032818">
    <property type="entry name" value="DedA-like"/>
</dbReference>
<dbReference type="PANTHER" id="PTHR30353:SF15">
    <property type="entry name" value="INNER MEMBRANE PROTEIN YABI"/>
    <property type="match status" value="1"/>
</dbReference>
<reference evidence="10" key="1">
    <citation type="journal article" date="2019" name="Int. J. Syst. Evol. Microbiol.">
        <title>The Global Catalogue of Microorganisms (GCM) 10K type strain sequencing project: providing services to taxonomists for standard genome sequencing and annotation.</title>
        <authorList>
            <consortium name="The Broad Institute Genomics Platform"/>
            <consortium name="The Broad Institute Genome Sequencing Center for Infectious Disease"/>
            <person name="Wu L."/>
            <person name="Ma J."/>
        </authorList>
    </citation>
    <scope>NUCLEOTIDE SEQUENCE [LARGE SCALE GENOMIC DNA]</scope>
    <source>
        <strain evidence="10">KCTC 42953</strain>
    </source>
</reference>
<dbReference type="InterPro" id="IPR032816">
    <property type="entry name" value="VTT_dom"/>
</dbReference>
<dbReference type="PANTHER" id="PTHR30353">
    <property type="entry name" value="INNER MEMBRANE PROTEIN DEDA-RELATED"/>
    <property type="match status" value="1"/>
</dbReference>
<evidence type="ECO:0000256" key="6">
    <source>
        <dbReference type="ARBA" id="ARBA00023136"/>
    </source>
</evidence>
<evidence type="ECO:0000256" key="7">
    <source>
        <dbReference type="SAM" id="Phobius"/>
    </source>
</evidence>
<keyword evidence="10" id="KW-1185">Reference proteome</keyword>
<protein>
    <submittedName>
        <fullName evidence="9">DedA family protein</fullName>
    </submittedName>
</protein>
<evidence type="ECO:0000256" key="3">
    <source>
        <dbReference type="ARBA" id="ARBA00022475"/>
    </source>
</evidence>
<dbReference type="Pfam" id="PF09335">
    <property type="entry name" value="VTT_dom"/>
    <property type="match status" value="1"/>
</dbReference>
<evidence type="ECO:0000256" key="4">
    <source>
        <dbReference type="ARBA" id="ARBA00022692"/>
    </source>
</evidence>
<feature type="transmembrane region" description="Helical" evidence="7">
    <location>
        <begin position="62"/>
        <end position="83"/>
    </location>
</feature>
<keyword evidence="6 7" id="KW-0472">Membrane</keyword>
<accession>A0ABV7JCK9</accession>
<dbReference type="RefSeq" id="WP_077410652.1">
    <property type="nucleotide sequence ID" value="NZ_JBHRTS010000005.1"/>
</dbReference>
<proteinExistence type="inferred from homology"/>
<comment type="subcellular location">
    <subcellularLocation>
        <location evidence="1">Cell membrane</location>
        <topology evidence="1">Multi-pass membrane protein</topology>
    </subcellularLocation>
</comment>
<feature type="transmembrane region" description="Helical" evidence="7">
    <location>
        <begin position="384"/>
        <end position="402"/>
    </location>
</feature>
<evidence type="ECO:0000313" key="9">
    <source>
        <dbReference type="EMBL" id="MFC3194594.1"/>
    </source>
</evidence>
<evidence type="ECO:0000313" key="10">
    <source>
        <dbReference type="Proteomes" id="UP001595533"/>
    </source>
</evidence>
<comment type="similarity">
    <text evidence="2">Belongs to the DedA family.</text>
</comment>
<evidence type="ECO:0000256" key="2">
    <source>
        <dbReference type="ARBA" id="ARBA00010792"/>
    </source>
</evidence>
<feature type="transmembrane region" description="Helical" evidence="7">
    <location>
        <begin position="245"/>
        <end position="272"/>
    </location>
</feature>
<sequence length="632" mass="71832">MEPTGWVKDVYDWIQANPNWTGILIFLFAFAESILLVGIIFPGAAFLVSLGALIGLGVLDFYTAWIWASLGGFLGDGISFWIGHKYKRNLLKMWPMYKFPELIEKGEHFFAKYGGISVFIGRFVGPVRPVIPAIAGMMGMQIKRYVLISLVASVLWAPFYLLPGMLFGSAMETMAKVAVKLSVLVLVLVVLIWVAYWVINVIYKLLVPRTYHRLSGLLAWTQRHPTLGRLTSGLVDPRQPEKGSLAMLAMILLIFLVAAIWFMAISQTLIHWNQVSESFFFAFHNPWTVLPMKWLLFLGHDLSVLVAVIAVAVWLIYRRLYLVLQHWLLVAVTSYVFAVLICRVGHDQWHLVSSHHVFWFTSMASFWAILVAGAYPIKWRSWPYVVAGVLILLYAFASLFFYQMNLAMVMLSVLIASIWSMLIGIAFRTRSRKQFLGLPIKITYLTTVLLVPVLSWLLFTADATVSKPEWLIKRSAQTTTGWANNGEQKLDILIDADLGLLQKSLHDAGWQTHEPRTWANVYLALKAEADAEELPLFSYVHRGEVERLLMSVADGDGLIVLRVWADSAQQPNDRWRATLTRHVRDTDLYVFNHWGYQATQADKSPLTAALSSPPYLFNQLPDNILQIRQKRK</sequence>
<dbReference type="Proteomes" id="UP001595533">
    <property type="component" value="Unassembled WGS sequence"/>
</dbReference>
<feature type="transmembrane region" description="Helical" evidence="7">
    <location>
        <begin position="183"/>
        <end position="203"/>
    </location>
</feature>
<evidence type="ECO:0000259" key="8">
    <source>
        <dbReference type="Pfam" id="PF09335"/>
    </source>
</evidence>
<keyword evidence="5 7" id="KW-1133">Transmembrane helix</keyword>
<dbReference type="EMBL" id="JBHRTS010000005">
    <property type="protein sequence ID" value="MFC3194594.1"/>
    <property type="molecule type" value="Genomic_DNA"/>
</dbReference>
<feature type="transmembrane region" description="Helical" evidence="7">
    <location>
        <begin position="292"/>
        <end position="315"/>
    </location>
</feature>
<organism evidence="9 10">
    <name type="scientific">Marinicella sediminis</name>
    <dbReference type="NCBI Taxonomy" id="1792834"/>
    <lineage>
        <taxon>Bacteria</taxon>
        <taxon>Pseudomonadati</taxon>
        <taxon>Pseudomonadota</taxon>
        <taxon>Gammaproteobacteria</taxon>
        <taxon>Lysobacterales</taxon>
        <taxon>Marinicellaceae</taxon>
        <taxon>Marinicella</taxon>
    </lineage>
</organism>
<keyword evidence="3" id="KW-1003">Cell membrane</keyword>
<feature type="transmembrane region" description="Helical" evidence="7">
    <location>
        <begin position="408"/>
        <end position="427"/>
    </location>
</feature>
<feature type="transmembrane region" description="Helical" evidence="7">
    <location>
        <begin position="439"/>
        <end position="459"/>
    </location>
</feature>
<evidence type="ECO:0000256" key="1">
    <source>
        <dbReference type="ARBA" id="ARBA00004651"/>
    </source>
</evidence>
<comment type="caution">
    <text evidence="9">The sequence shown here is derived from an EMBL/GenBank/DDBJ whole genome shotgun (WGS) entry which is preliminary data.</text>
</comment>
<feature type="domain" description="VTT" evidence="8">
    <location>
        <begin position="41"/>
        <end position="164"/>
    </location>
</feature>
<feature type="transmembrane region" description="Helical" evidence="7">
    <location>
        <begin position="23"/>
        <end position="56"/>
    </location>
</feature>
<keyword evidence="4 7" id="KW-0812">Transmembrane</keyword>
<gene>
    <name evidence="9" type="ORF">ACFODZ_10135</name>
</gene>
<feature type="transmembrane region" description="Helical" evidence="7">
    <location>
        <begin position="358"/>
        <end position="377"/>
    </location>
</feature>
<name>A0ABV7JCK9_9GAMM</name>
<evidence type="ECO:0000256" key="5">
    <source>
        <dbReference type="ARBA" id="ARBA00022989"/>
    </source>
</evidence>